<reference evidence="1 2" key="1">
    <citation type="submission" date="2024-10" db="EMBL/GenBank/DDBJ databases">
        <title>The Natural Products Discovery Center: Release of the First 8490 Sequenced Strains for Exploring Actinobacteria Biosynthetic Diversity.</title>
        <authorList>
            <person name="Kalkreuter E."/>
            <person name="Kautsar S.A."/>
            <person name="Yang D."/>
            <person name="Bader C.D."/>
            <person name="Teijaro C.N."/>
            <person name="Fluegel L."/>
            <person name="Davis C.M."/>
            <person name="Simpson J.R."/>
            <person name="Lauterbach L."/>
            <person name="Steele A.D."/>
            <person name="Gui C."/>
            <person name="Meng S."/>
            <person name="Li G."/>
            <person name="Viehrig K."/>
            <person name="Ye F."/>
            <person name="Su P."/>
            <person name="Kiefer A.F."/>
            <person name="Nichols A."/>
            <person name="Cepeda A.J."/>
            <person name="Yan W."/>
            <person name="Fan B."/>
            <person name="Jiang Y."/>
            <person name="Adhikari A."/>
            <person name="Zheng C.-J."/>
            <person name="Schuster L."/>
            <person name="Cowan T.M."/>
            <person name="Smanski M.J."/>
            <person name="Chevrette M.G."/>
            <person name="De Carvalho L.P.S."/>
            <person name="Shen B."/>
        </authorList>
    </citation>
    <scope>NUCLEOTIDE SEQUENCE [LARGE SCALE GENOMIC DNA]</scope>
    <source>
        <strain evidence="1 2">NPDC019481</strain>
    </source>
</reference>
<proteinExistence type="predicted"/>
<accession>A0ABW7XHC1</accession>
<protein>
    <submittedName>
        <fullName evidence="1">Tetratricopeptide repeat protein</fullName>
    </submittedName>
</protein>
<organism evidence="1 2">
    <name type="scientific">Promicromonospora kroppenstedtii</name>
    <dbReference type="NCBI Taxonomy" id="440482"/>
    <lineage>
        <taxon>Bacteria</taxon>
        <taxon>Bacillati</taxon>
        <taxon>Actinomycetota</taxon>
        <taxon>Actinomycetes</taxon>
        <taxon>Micrococcales</taxon>
        <taxon>Promicromonosporaceae</taxon>
        <taxon>Promicromonospora</taxon>
    </lineage>
</organism>
<comment type="caution">
    <text evidence="1">The sequence shown here is derived from an EMBL/GenBank/DDBJ whole genome shotgun (WGS) entry which is preliminary data.</text>
</comment>
<keyword evidence="2" id="KW-1185">Reference proteome</keyword>
<dbReference type="Proteomes" id="UP001611580">
    <property type="component" value="Unassembled WGS sequence"/>
</dbReference>
<dbReference type="RefSeq" id="WP_397402653.1">
    <property type="nucleotide sequence ID" value="NZ_JBIRYI010000003.1"/>
</dbReference>
<dbReference type="EMBL" id="JBIRYI010000003">
    <property type="protein sequence ID" value="MFI2486605.1"/>
    <property type="molecule type" value="Genomic_DNA"/>
</dbReference>
<name>A0ABW7XHC1_9MICO</name>
<dbReference type="InterPro" id="IPR011990">
    <property type="entry name" value="TPR-like_helical_dom_sf"/>
</dbReference>
<dbReference type="SUPFAM" id="SSF48452">
    <property type="entry name" value="TPR-like"/>
    <property type="match status" value="1"/>
</dbReference>
<dbReference type="Gene3D" id="1.25.40.10">
    <property type="entry name" value="Tetratricopeptide repeat domain"/>
    <property type="match status" value="1"/>
</dbReference>
<sequence length="253" mass="26734">MSFSETARAAFRRGDDDAVARLAHDEAERARAADDLPALVEALYMQSRLAIRAGDLDEAARIASAALAAAVRTGDRGLEERPRHVLAGVTRMAGDLPRARVLYQESIELNEALGNADTVTSELHNLAFTELGLGERTAARERFATSRARIVAGEYRDFVPYAYVGAGALAVADGDLPRAARLLGLAERAFADLGQVPDPDDAAELAAIEAAVRDALGDAGLAEGRAAGSRLDPWDTLAFAVRDGAELGVAPTR</sequence>
<gene>
    <name evidence="1" type="ORF">ACH47X_06815</name>
</gene>
<evidence type="ECO:0000313" key="1">
    <source>
        <dbReference type="EMBL" id="MFI2486605.1"/>
    </source>
</evidence>
<evidence type="ECO:0000313" key="2">
    <source>
        <dbReference type="Proteomes" id="UP001611580"/>
    </source>
</evidence>